<dbReference type="InterPro" id="IPR041437">
    <property type="entry name" value="GH115_C"/>
</dbReference>
<dbReference type="Proteomes" id="UP001214854">
    <property type="component" value="Unassembled WGS sequence"/>
</dbReference>
<dbReference type="PANTHER" id="PTHR37842:SF2">
    <property type="entry name" value="GYLCOSYL HYDROLASE 115 C-TERMINAL DOMAIN-CONTAINING PROTEIN"/>
    <property type="match status" value="1"/>
</dbReference>
<evidence type="ECO:0000313" key="4">
    <source>
        <dbReference type="EMBL" id="MDC7684549.1"/>
    </source>
</evidence>
<comment type="caution">
    <text evidence="4">The sequence shown here is derived from an EMBL/GenBank/DDBJ whole genome shotgun (WGS) entry which is preliminary data.</text>
</comment>
<dbReference type="RefSeq" id="WP_272749022.1">
    <property type="nucleotide sequence ID" value="NZ_JAQQKX010000013.1"/>
</dbReference>
<dbReference type="Pfam" id="PF17829">
    <property type="entry name" value="GH115_C"/>
    <property type="match status" value="1"/>
</dbReference>
<accession>A0ABT5HX41</accession>
<feature type="domain" description="Gylcosyl hydrolase 115 C-terminal" evidence="3">
    <location>
        <begin position="773"/>
        <end position="913"/>
    </location>
</feature>
<keyword evidence="2" id="KW-0732">Signal</keyword>
<dbReference type="EMBL" id="JAQQKX010000013">
    <property type="protein sequence ID" value="MDC7684549.1"/>
    <property type="molecule type" value="Genomic_DNA"/>
</dbReference>
<dbReference type="Gene3D" id="1.20.58.2150">
    <property type="match status" value="1"/>
</dbReference>
<organism evidence="4 5">
    <name type="scientific">Asticcacaulis aquaticus</name>
    <dbReference type="NCBI Taxonomy" id="2984212"/>
    <lineage>
        <taxon>Bacteria</taxon>
        <taxon>Pseudomonadati</taxon>
        <taxon>Pseudomonadota</taxon>
        <taxon>Alphaproteobacteria</taxon>
        <taxon>Caulobacterales</taxon>
        <taxon>Caulobacteraceae</taxon>
        <taxon>Asticcacaulis</taxon>
    </lineage>
</organism>
<sequence>MKRAWFFTGLVGLIAAPAFAEVVLYDGQSVAGIVYAKGRTTELAAGMLSRDLRSLTGQTPRISTDIKTCPQVCVIIGDYDSAPIKHLTQNSDIDPGRLKGEWERYGRVAVKRDGKTYLLIYGSDRRGTVYGVTDLSRELGVSPWEWWADLTPRRVTRLTVADEARLSKTPSVKYRGIFLNDEDWGLKPWAEKTYEPEVGNIGPKTYARVYELMWRLKANTLWPAMHSVTTPFYGIKDNPKVADDYAIIIGTSHAEPMMRNNLREWDEHSEGPFNFKVNRTKILDYWRSRLKETAADETIYTVGLRGIHDGPMQGAETLEARKDVLQTVIGLQRDLLKTTLKKPLTDIPQTYVLYHELQEAYDAGLKLPDDVTLMWADDNYGYIRRLSDADERQRSGGAGVYYHLSYWGRPHDYLWLGTTHPNLIHAEMSKAYALDARRAWIVNVGDIKPIEYLSEYFLDLAFDADGFVQTPRDHLKGWMTEQFGAETADEITSIMMGYYDFAFTRKPEYMGFSETEPVTPVTESDFVKPDGEKAQARIAAYADLTRRAEAVYAALPEDRKAAFFELVLYPVRGAANLNARVLNLALAALYARQGRASANLYADKARAAHQALVADTAAYNGLEKGKWRDMMDMAPRRLPVFLEPVYPQWSPSAQTGCVAAVSGGWWNDENALTFVTGQPRTRVIELFGRQAVAQNWTLKTDNGAIRISATAGALDATNGYEQRLTVSYNGGAGSGPIDIACGGKTIRIHTKLLPAPPTSDFIENDRRVIIPLASQTGKGWQKLDGLGHSGAVLRSNLALPSLTTPQGHPLIYRFSTYSAVGGKLSIVALPVHPLNPKTGVKIAVQLDDGPVQLMDFATLGRSDQWRANVLTNTAVATLPLKMLGAGVHALKLWPLDPGVVLDQAEIRLDGADKYYGIVE</sequence>
<evidence type="ECO:0000259" key="3">
    <source>
        <dbReference type="Pfam" id="PF17829"/>
    </source>
</evidence>
<gene>
    <name evidence="4" type="ORF">PQU92_14790</name>
</gene>
<keyword evidence="5" id="KW-1185">Reference proteome</keyword>
<dbReference type="SUPFAM" id="SSF55545">
    <property type="entry name" value="beta-N-acetylhexosaminidase-like domain"/>
    <property type="match status" value="1"/>
</dbReference>
<evidence type="ECO:0000256" key="2">
    <source>
        <dbReference type="SAM" id="SignalP"/>
    </source>
</evidence>
<proteinExistence type="predicted"/>
<dbReference type="Pfam" id="PF15979">
    <property type="entry name" value="Glyco_hydro_115"/>
    <property type="match status" value="1"/>
</dbReference>
<evidence type="ECO:0000256" key="1">
    <source>
        <dbReference type="ARBA" id="ARBA00022801"/>
    </source>
</evidence>
<feature type="chain" id="PRO_5047491492" evidence="2">
    <location>
        <begin position="21"/>
        <end position="919"/>
    </location>
</feature>
<feature type="signal peptide" evidence="2">
    <location>
        <begin position="1"/>
        <end position="20"/>
    </location>
</feature>
<protein>
    <submittedName>
        <fullName evidence="4">Glycosyl hydrolase 115 family protein</fullName>
    </submittedName>
</protein>
<dbReference type="InterPro" id="IPR031924">
    <property type="entry name" value="GH115"/>
</dbReference>
<name>A0ABT5HX41_9CAUL</name>
<dbReference type="InterPro" id="IPR042301">
    <property type="entry name" value="GH115_sf"/>
</dbReference>
<dbReference type="PANTHER" id="PTHR37842">
    <property type="match status" value="1"/>
</dbReference>
<dbReference type="Gene3D" id="2.60.120.1620">
    <property type="match status" value="1"/>
</dbReference>
<dbReference type="Gene3D" id="3.20.20.520">
    <property type="entry name" value="Glycosyl hydrolase family 115"/>
    <property type="match status" value="1"/>
</dbReference>
<evidence type="ECO:0000313" key="5">
    <source>
        <dbReference type="Proteomes" id="UP001214854"/>
    </source>
</evidence>
<keyword evidence="1 4" id="KW-0378">Hydrolase</keyword>
<dbReference type="Gene3D" id="3.30.379.10">
    <property type="entry name" value="Chitobiase/beta-hexosaminidase domain 2-like"/>
    <property type="match status" value="1"/>
</dbReference>
<reference evidence="4 5" key="1">
    <citation type="submission" date="2023-01" db="EMBL/GenBank/DDBJ databases">
        <title>Novel species of the genus Asticcacaulis isolated from rivers.</title>
        <authorList>
            <person name="Lu H."/>
        </authorList>
    </citation>
    <scope>NUCLEOTIDE SEQUENCE [LARGE SCALE GENOMIC DNA]</scope>
    <source>
        <strain evidence="4 5">BYS171W</strain>
    </source>
</reference>
<dbReference type="InterPro" id="IPR029018">
    <property type="entry name" value="Hex-like_dom2"/>
</dbReference>
<dbReference type="GO" id="GO:0016787">
    <property type="term" value="F:hydrolase activity"/>
    <property type="evidence" value="ECO:0007669"/>
    <property type="project" value="UniProtKB-KW"/>
</dbReference>